<dbReference type="Proteomes" id="UP000663937">
    <property type="component" value="Chromosome"/>
</dbReference>
<dbReference type="InterPro" id="IPR009057">
    <property type="entry name" value="Homeodomain-like_sf"/>
</dbReference>
<name>A0A8A4Z960_9MICO</name>
<dbReference type="RefSeq" id="WP_227422186.1">
    <property type="nucleotide sequence ID" value="NZ_CP071868.1"/>
</dbReference>
<gene>
    <name evidence="4" type="ORF">J4E96_11130</name>
</gene>
<keyword evidence="1 2" id="KW-0238">DNA-binding</keyword>
<dbReference type="SUPFAM" id="SSF46689">
    <property type="entry name" value="Homeodomain-like"/>
    <property type="match status" value="1"/>
</dbReference>
<evidence type="ECO:0000259" key="3">
    <source>
        <dbReference type="PROSITE" id="PS50977"/>
    </source>
</evidence>
<keyword evidence="5" id="KW-1185">Reference proteome</keyword>
<sequence length="188" mass="20170">MTTPGAQTKARILAAGRAEFASFGFAGARIDRIADAASVNKERIYAHVGDKQVLFAAVVAANSAELYRTIALDAADLPGSAGRIFDHLTAQPENLRILDWARLEGLDEIAATFDLRHPDRAALLDSIAQSQRAGLVRADVSPNDVLVSIFAIATAWMHAPRHLVEAQVSPEGARRALVVESVRRIVAP</sequence>
<proteinExistence type="predicted"/>
<feature type="DNA-binding region" description="H-T-H motif" evidence="2">
    <location>
        <begin position="29"/>
        <end position="48"/>
    </location>
</feature>
<evidence type="ECO:0000256" key="2">
    <source>
        <dbReference type="PROSITE-ProRule" id="PRU00335"/>
    </source>
</evidence>
<dbReference type="SUPFAM" id="SSF48498">
    <property type="entry name" value="Tetracyclin repressor-like, C-terminal domain"/>
    <property type="match status" value="1"/>
</dbReference>
<reference evidence="4" key="1">
    <citation type="submission" date="2021-03" db="EMBL/GenBank/DDBJ databases">
        <title>Pengzhenrongella sicca gen. nov., sp. nov., a new member of suborder Micrococcineae isolated from High-Arctic tundra soil.</title>
        <authorList>
            <person name="Peng F."/>
        </authorList>
    </citation>
    <scope>NUCLEOTIDE SEQUENCE</scope>
    <source>
        <strain evidence="4">LRZ-2</strain>
    </source>
</reference>
<evidence type="ECO:0000256" key="1">
    <source>
        <dbReference type="ARBA" id="ARBA00023125"/>
    </source>
</evidence>
<evidence type="ECO:0000313" key="5">
    <source>
        <dbReference type="Proteomes" id="UP000663937"/>
    </source>
</evidence>
<dbReference type="PANTHER" id="PTHR30328">
    <property type="entry name" value="TRANSCRIPTIONAL REPRESSOR"/>
    <property type="match status" value="1"/>
</dbReference>
<dbReference type="KEGG" id="psic:J4E96_11130"/>
<feature type="domain" description="HTH tetR-type" evidence="3">
    <location>
        <begin position="6"/>
        <end position="66"/>
    </location>
</feature>
<dbReference type="InterPro" id="IPR050109">
    <property type="entry name" value="HTH-type_TetR-like_transc_reg"/>
</dbReference>
<dbReference type="InterPro" id="IPR001647">
    <property type="entry name" value="HTH_TetR"/>
</dbReference>
<evidence type="ECO:0000313" key="4">
    <source>
        <dbReference type="EMBL" id="QTE27961.1"/>
    </source>
</evidence>
<dbReference type="AlphaFoldDB" id="A0A8A4Z960"/>
<dbReference type="InterPro" id="IPR041467">
    <property type="entry name" value="Sco4008_C"/>
</dbReference>
<dbReference type="GO" id="GO:0003677">
    <property type="term" value="F:DNA binding"/>
    <property type="evidence" value="ECO:0007669"/>
    <property type="project" value="UniProtKB-UniRule"/>
</dbReference>
<dbReference type="PROSITE" id="PS50977">
    <property type="entry name" value="HTH_TETR_2"/>
    <property type="match status" value="1"/>
</dbReference>
<dbReference type="GO" id="GO:0006355">
    <property type="term" value="P:regulation of DNA-templated transcription"/>
    <property type="evidence" value="ECO:0007669"/>
    <property type="project" value="UniProtKB-ARBA"/>
</dbReference>
<protein>
    <submittedName>
        <fullName evidence="4">TetR family transcriptional regulator</fullName>
    </submittedName>
</protein>
<dbReference type="Pfam" id="PF17926">
    <property type="entry name" value="TetR_C_21"/>
    <property type="match status" value="1"/>
</dbReference>
<organism evidence="4 5">
    <name type="scientific">Pengzhenrongella sicca</name>
    <dbReference type="NCBI Taxonomy" id="2819238"/>
    <lineage>
        <taxon>Bacteria</taxon>
        <taxon>Bacillati</taxon>
        <taxon>Actinomycetota</taxon>
        <taxon>Actinomycetes</taxon>
        <taxon>Micrococcales</taxon>
        <taxon>Pengzhenrongella</taxon>
    </lineage>
</organism>
<dbReference type="Pfam" id="PF00440">
    <property type="entry name" value="TetR_N"/>
    <property type="match status" value="1"/>
</dbReference>
<dbReference type="InterPro" id="IPR036271">
    <property type="entry name" value="Tet_transcr_reg_TetR-rel_C_sf"/>
</dbReference>
<dbReference type="PANTHER" id="PTHR30328:SF54">
    <property type="entry name" value="HTH-TYPE TRANSCRIPTIONAL REPRESSOR SCO4008"/>
    <property type="match status" value="1"/>
</dbReference>
<accession>A0A8A4Z960</accession>
<dbReference type="EMBL" id="CP071868">
    <property type="protein sequence ID" value="QTE27961.1"/>
    <property type="molecule type" value="Genomic_DNA"/>
</dbReference>
<dbReference type="Gene3D" id="1.10.357.10">
    <property type="entry name" value="Tetracycline Repressor, domain 2"/>
    <property type="match status" value="1"/>
</dbReference>